<reference evidence="5" key="2">
    <citation type="submission" date="2018-11" db="EMBL/GenBank/DDBJ databases">
        <title>Trombidioid mite genomics.</title>
        <authorList>
            <person name="Dong X."/>
        </authorList>
    </citation>
    <scope>NUCLEOTIDE SEQUENCE</scope>
    <source>
        <strain evidence="5">UoL-WK</strain>
    </source>
</reference>
<protein>
    <recommendedName>
        <fullName evidence="7">PHD-type domain-containing protein</fullName>
    </recommendedName>
</protein>
<proteinExistence type="predicted"/>
<keyword evidence="6" id="KW-1185">Reference proteome</keyword>
<dbReference type="STRING" id="1965070.A0A3S3PE12"/>
<dbReference type="Gene3D" id="3.90.980.20">
    <property type="match status" value="1"/>
</dbReference>
<dbReference type="Proteomes" id="UP000285301">
    <property type="component" value="Unassembled WGS sequence"/>
</dbReference>
<evidence type="ECO:0000313" key="5">
    <source>
        <dbReference type="EMBL" id="RWR98945.1"/>
    </source>
</evidence>
<keyword evidence="2" id="KW-0863">Zinc-finger</keyword>
<organism evidence="5 6">
    <name type="scientific">Dinothrombium tinctorium</name>
    <dbReference type="NCBI Taxonomy" id="1965070"/>
    <lineage>
        <taxon>Eukaryota</taxon>
        <taxon>Metazoa</taxon>
        <taxon>Ecdysozoa</taxon>
        <taxon>Arthropoda</taxon>
        <taxon>Chelicerata</taxon>
        <taxon>Arachnida</taxon>
        <taxon>Acari</taxon>
        <taxon>Acariformes</taxon>
        <taxon>Trombidiformes</taxon>
        <taxon>Prostigmata</taxon>
        <taxon>Anystina</taxon>
        <taxon>Parasitengona</taxon>
        <taxon>Trombidioidea</taxon>
        <taxon>Trombidiidae</taxon>
        <taxon>Dinothrombium</taxon>
    </lineage>
</organism>
<feature type="non-terminal residue" evidence="5">
    <location>
        <position position="218"/>
    </location>
</feature>
<dbReference type="InterPro" id="IPR011011">
    <property type="entry name" value="Znf_FYVE_PHD"/>
</dbReference>
<dbReference type="GO" id="GO:0008270">
    <property type="term" value="F:zinc ion binding"/>
    <property type="evidence" value="ECO:0007669"/>
    <property type="project" value="UniProtKB-KW"/>
</dbReference>
<reference evidence="5 6" key="1">
    <citation type="journal article" date="2018" name="Gigascience">
        <title>Genomes of trombidid mites reveal novel predicted allergens and laterally-transferred genes associated with secondary metabolism.</title>
        <authorList>
            <person name="Dong X."/>
            <person name="Chaisiri K."/>
            <person name="Xia D."/>
            <person name="Armstrong S.D."/>
            <person name="Fang Y."/>
            <person name="Donnelly M.J."/>
            <person name="Kadowaki T."/>
            <person name="McGarry J.W."/>
            <person name="Darby A.C."/>
            <person name="Makepeace B.L."/>
        </authorList>
    </citation>
    <scope>NUCLEOTIDE SEQUENCE [LARGE SCALE GENOMIC DNA]</scope>
    <source>
        <strain evidence="5">UoL-WK</strain>
    </source>
</reference>
<comment type="caution">
    <text evidence="5">The sequence shown here is derived from an EMBL/GenBank/DDBJ whole genome shotgun (WGS) entry which is preliminary data.</text>
</comment>
<accession>A0A3S3PE12</accession>
<keyword evidence="3" id="KW-0862">Zinc</keyword>
<evidence type="ECO:0000256" key="3">
    <source>
        <dbReference type="ARBA" id="ARBA00022833"/>
    </source>
</evidence>
<evidence type="ECO:0000313" key="6">
    <source>
        <dbReference type="Proteomes" id="UP000285301"/>
    </source>
</evidence>
<dbReference type="EMBL" id="NCKU01017706">
    <property type="protein sequence ID" value="RWR98945.1"/>
    <property type="molecule type" value="Genomic_DNA"/>
</dbReference>
<sequence>MTAMKNLFPPDYFDDWNKDKNKPCCCGESGDCYSKMLQCQKCKQWFHDRCIRCFTFLEYELLHGDHFYRFICSKCNEGKESIKRLTMTMNDVVRLTLYNLAFVKPNVYFDIGSVVQFIRTQQNNFKVSDLHLKTVSQEELYNEIKAILNKNNGKFYKKYKSAKGRNTLWAVKKICAPKLLLGLFENDDIVMPEGSKEEYFYHLSIQTNDQFENGIKEN</sequence>
<dbReference type="SUPFAM" id="SSF57903">
    <property type="entry name" value="FYVE/PHD zinc finger"/>
    <property type="match status" value="1"/>
</dbReference>
<dbReference type="PROSITE" id="PS01359">
    <property type="entry name" value="ZF_PHD_1"/>
    <property type="match status" value="1"/>
</dbReference>
<dbReference type="InterPro" id="IPR019786">
    <property type="entry name" value="Zinc_finger_PHD-type_CS"/>
</dbReference>
<evidence type="ECO:0008006" key="7">
    <source>
        <dbReference type="Google" id="ProtNLM"/>
    </source>
</evidence>
<name>A0A3S3PE12_9ACAR</name>
<keyword evidence="1" id="KW-0479">Metal-binding</keyword>
<evidence type="ECO:0000256" key="2">
    <source>
        <dbReference type="ARBA" id="ARBA00022771"/>
    </source>
</evidence>
<gene>
    <name evidence="5" type="ORF">B4U79_18844</name>
    <name evidence="4" type="ORF">B4U79_18915</name>
</gene>
<dbReference type="OrthoDB" id="6418698at2759"/>
<dbReference type="EMBL" id="NCKU01022005">
    <property type="protein sequence ID" value="RWR98438.1"/>
    <property type="molecule type" value="Genomic_DNA"/>
</dbReference>
<evidence type="ECO:0000256" key="1">
    <source>
        <dbReference type="ARBA" id="ARBA00022723"/>
    </source>
</evidence>
<dbReference type="AlphaFoldDB" id="A0A3S3PE12"/>
<evidence type="ECO:0000313" key="4">
    <source>
        <dbReference type="EMBL" id="RWR98438.1"/>
    </source>
</evidence>